<dbReference type="AlphaFoldDB" id="A0AAN9EQL9"/>
<gene>
    <name evidence="1" type="ORF">RIF29_24862</name>
</gene>
<evidence type="ECO:0000313" key="1">
    <source>
        <dbReference type="EMBL" id="KAK7259260.1"/>
    </source>
</evidence>
<dbReference type="Gene3D" id="2.60.40.1180">
    <property type="entry name" value="Golgi alpha-mannosidase II"/>
    <property type="match status" value="1"/>
</dbReference>
<dbReference type="SUPFAM" id="SSF50370">
    <property type="entry name" value="Ricin B-like lectins"/>
    <property type="match status" value="1"/>
</dbReference>
<dbReference type="InterPro" id="IPR035992">
    <property type="entry name" value="Ricin_B-like_lectins"/>
</dbReference>
<dbReference type="EMBL" id="JAYWIO010000005">
    <property type="protein sequence ID" value="KAK7259260.1"/>
    <property type="molecule type" value="Genomic_DNA"/>
</dbReference>
<sequence>MRFYHIHLILSFESSTNPSSVSPKRKITSKELKRGTFYPWRWDANQMWELNNNGTLVNSYSGLCATVKSVKVDVNSGGISSWIATGRKGELYVAFFNLSEQKTVIYAKTSYLAKVNHEDFNEGIIQVQAKQKSSLNYYA</sequence>
<accession>A0AAN9EQL9</accession>
<reference evidence="1 2" key="1">
    <citation type="submission" date="2024-01" db="EMBL/GenBank/DDBJ databases">
        <title>The genomes of 5 underutilized Papilionoideae crops provide insights into root nodulation and disease resistanc.</title>
        <authorList>
            <person name="Yuan L."/>
        </authorList>
    </citation>
    <scope>NUCLEOTIDE SEQUENCE [LARGE SCALE GENOMIC DNA]</scope>
    <source>
        <strain evidence="1">ZHUSHIDOU_FW_LH</strain>
        <tissue evidence="1">Leaf</tissue>
    </source>
</reference>
<evidence type="ECO:0008006" key="3">
    <source>
        <dbReference type="Google" id="ProtNLM"/>
    </source>
</evidence>
<dbReference type="InterPro" id="IPR013780">
    <property type="entry name" value="Glyco_hydro_b"/>
</dbReference>
<organism evidence="1 2">
    <name type="scientific">Crotalaria pallida</name>
    <name type="common">Smooth rattlebox</name>
    <name type="synonym">Crotalaria striata</name>
    <dbReference type="NCBI Taxonomy" id="3830"/>
    <lineage>
        <taxon>Eukaryota</taxon>
        <taxon>Viridiplantae</taxon>
        <taxon>Streptophyta</taxon>
        <taxon>Embryophyta</taxon>
        <taxon>Tracheophyta</taxon>
        <taxon>Spermatophyta</taxon>
        <taxon>Magnoliopsida</taxon>
        <taxon>eudicotyledons</taxon>
        <taxon>Gunneridae</taxon>
        <taxon>Pentapetalae</taxon>
        <taxon>rosids</taxon>
        <taxon>fabids</taxon>
        <taxon>Fabales</taxon>
        <taxon>Fabaceae</taxon>
        <taxon>Papilionoideae</taxon>
        <taxon>50 kb inversion clade</taxon>
        <taxon>genistoids sensu lato</taxon>
        <taxon>core genistoids</taxon>
        <taxon>Crotalarieae</taxon>
        <taxon>Crotalaria</taxon>
    </lineage>
</organism>
<comment type="caution">
    <text evidence="1">The sequence shown here is derived from an EMBL/GenBank/DDBJ whole genome shotgun (WGS) entry which is preliminary data.</text>
</comment>
<dbReference type="Proteomes" id="UP001372338">
    <property type="component" value="Unassembled WGS sequence"/>
</dbReference>
<keyword evidence="2" id="KW-1185">Reference proteome</keyword>
<name>A0AAN9EQL9_CROPI</name>
<protein>
    <recommendedName>
        <fullName evidence="3">Alpha-galactosidase</fullName>
    </recommendedName>
</protein>
<proteinExistence type="predicted"/>
<evidence type="ECO:0000313" key="2">
    <source>
        <dbReference type="Proteomes" id="UP001372338"/>
    </source>
</evidence>